<evidence type="ECO:0000313" key="2">
    <source>
        <dbReference type="Proteomes" id="UP001500280"/>
    </source>
</evidence>
<comment type="caution">
    <text evidence="1">The sequence shown here is derived from an EMBL/GenBank/DDBJ whole genome shotgun (WGS) entry which is preliminary data.</text>
</comment>
<evidence type="ECO:0000313" key="1">
    <source>
        <dbReference type="EMBL" id="GAA1715852.1"/>
    </source>
</evidence>
<dbReference type="Proteomes" id="UP001500280">
    <property type="component" value="Unassembled WGS sequence"/>
</dbReference>
<name>A0ABP4V148_9ACTN</name>
<proteinExistence type="predicted"/>
<accession>A0ABP4V148</accession>
<organism evidence="1 2">
    <name type="scientific">Kribbella yunnanensis</name>
    <dbReference type="NCBI Taxonomy" id="190194"/>
    <lineage>
        <taxon>Bacteria</taxon>
        <taxon>Bacillati</taxon>
        <taxon>Actinomycetota</taxon>
        <taxon>Actinomycetes</taxon>
        <taxon>Propionibacteriales</taxon>
        <taxon>Kribbellaceae</taxon>
        <taxon>Kribbella</taxon>
    </lineage>
</organism>
<sequence length="213" mass="24144">MTGDFEGWPRSAFDLLLQLEGEPAADVLRECRQDREDLVRRPMVELLTAMAYADPAYEDFAVWRYGGVSMGAWQRQTANVRLARNVELTVGFDLDGLEVGAAWWYAPPPQIERYRAAVAEPGSGRRLVAIVHKLEREGFSISGDLMKRPPRGYPADHPREHLLRHRSVIARRHLGCDEWIHTAAAADQVHAVFTQLRPLVRWLVRNVSPVAQA</sequence>
<dbReference type="EMBL" id="BAAANF010000026">
    <property type="protein sequence ID" value="GAA1715852.1"/>
    <property type="molecule type" value="Genomic_DNA"/>
</dbReference>
<reference evidence="2" key="1">
    <citation type="journal article" date="2019" name="Int. J. Syst. Evol. Microbiol.">
        <title>The Global Catalogue of Microorganisms (GCM) 10K type strain sequencing project: providing services to taxonomists for standard genome sequencing and annotation.</title>
        <authorList>
            <consortium name="The Broad Institute Genomics Platform"/>
            <consortium name="The Broad Institute Genome Sequencing Center for Infectious Disease"/>
            <person name="Wu L."/>
            <person name="Ma J."/>
        </authorList>
    </citation>
    <scope>NUCLEOTIDE SEQUENCE [LARGE SCALE GENOMIC DNA]</scope>
    <source>
        <strain evidence="2">JCM 14307</strain>
    </source>
</reference>
<evidence type="ECO:0008006" key="3">
    <source>
        <dbReference type="Google" id="ProtNLM"/>
    </source>
</evidence>
<dbReference type="RefSeq" id="WP_344163539.1">
    <property type="nucleotide sequence ID" value="NZ_BAAANF010000026.1"/>
</dbReference>
<protein>
    <recommendedName>
        <fullName evidence="3">DUF2461 family protein</fullName>
    </recommendedName>
</protein>
<dbReference type="InterPro" id="IPR012808">
    <property type="entry name" value="CHP02453"/>
</dbReference>
<dbReference type="Pfam" id="PF09365">
    <property type="entry name" value="DUF2461"/>
    <property type="match status" value="1"/>
</dbReference>
<keyword evidence="2" id="KW-1185">Reference proteome</keyword>
<gene>
    <name evidence="1" type="ORF">GCM10009745_75380</name>
</gene>